<evidence type="ECO:0000256" key="1">
    <source>
        <dbReference type="SAM" id="Phobius"/>
    </source>
</evidence>
<sequence length="131" mass="15544">LRNSMSSNSFLSIIWLYWIILLGVLVIADDSRGLTLPRMRRTSDAVNYINLENYVPSYGNHPSRNQQLWAYAQMLRSQPLDRRSLIYSPQGKDSYLRVLRSYDHLIKRLEENDEEDLDLKQTDKKWRIRLG</sequence>
<protein>
    <submittedName>
        <fullName evidence="2">Uncharacterized protein</fullName>
    </submittedName>
</protein>
<reference evidence="2" key="1">
    <citation type="submission" date="2014-05" db="EMBL/GenBank/DDBJ databases">
        <authorList>
            <person name="Chronopoulou M."/>
        </authorList>
    </citation>
    <scope>NUCLEOTIDE SEQUENCE</scope>
    <source>
        <tissue evidence="2">Whole organism</tissue>
    </source>
</reference>
<dbReference type="AlphaFoldDB" id="A0A0K2VC09"/>
<organism evidence="2">
    <name type="scientific">Lepeophtheirus salmonis</name>
    <name type="common">Salmon louse</name>
    <name type="synonym">Caligus salmonis</name>
    <dbReference type="NCBI Taxonomy" id="72036"/>
    <lineage>
        <taxon>Eukaryota</taxon>
        <taxon>Metazoa</taxon>
        <taxon>Ecdysozoa</taxon>
        <taxon>Arthropoda</taxon>
        <taxon>Crustacea</taxon>
        <taxon>Multicrustacea</taxon>
        <taxon>Hexanauplia</taxon>
        <taxon>Copepoda</taxon>
        <taxon>Siphonostomatoida</taxon>
        <taxon>Caligidae</taxon>
        <taxon>Lepeophtheirus</taxon>
    </lineage>
</organism>
<name>A0A0K2VC09_LEPSM</name>
<keyword evidence="1" id="KW-0812">Transmembrane</keyword>
<accession>A0A0K2VC09</accession>
<feature type="non-terminal residue" evidence="2">
    <location>
        <position position="1"/>
    </location>
</feature>
<dbReference type="EMBL" id="HACA01030668">
    <property type="protein sequence ID" value="CDW48029.1"/>
    <property type="molecule type" value="Transcribed_RNA"/>
</dbReference>
<feature type="transmembrane region" description="Helical" evidence="1">
    <location>
        <begin position="12"/>
        <end position="31"/>
    </location>
</feature>
<proteinExistence type="predicted"/>
<keyword evidence="1" id="KW-0472">Membrane</keyword>
<evidence type="ECO:0000313" key="2">
    <source>
        <dbReference type="EMBL" id="CDW48029.1"/>
    </source>
</evidence>
<keyword evidence="1" id="KW-1133">Transmembrane helix</keyword>